<dbReference type="GO" id="GO:0003697">
    <property type="term" value="F:single-stranded DNA binding"/>
    <property type="evidence" value="ECO:0007669"/>
    <property type="project" value="InterPro"/>
</dbReference>
<feature type="domain" description="Replication factor Mcm10 C-terminal" evidence="10">
    <location>
        <begin position="358"/>
        <end position="711"/>
    </location>
</feature>
<evidence type="ECO:0000256" key="9">
    <source>
        <dbReference type="SAM" id="MobiDB-lite"/>
    </source>
</evidence>
<feature type="region of interest" description="Disordered" evidence="9">
    <location>
        <begin position="500"/>
        <end position="547"/>
    </location>
</feature>
<keyword evidence="6" id="KW-0863">Zinc-finger</keyword>
<dbReference type="Pfam" id="PF09329">
    <property type="entry name" value="zf-primase"/>
    <property type="match status" value="1"/>
</dbReference>
<comment type="subcellular location">
    <subcellularLocation>
        <location evidence="1">Nucleus</location>
    </subcellularLocation>
</comment>
<accession>A0A915BI00</accession>
<feature type="compositionally biased region" description="Polar residues" evidence="9">
    <location>
        <begin position="32"/>
        <end position="42"/>
    </location>
</feature>
<dbReference type="GO" id="GO:0006270">
    <property type="term" value="P:DNA replication initiation"/>
    <property type="evidence" value="ECO:0007669"/>
    <property type="project" value="InterPro"/>
</dbReference>
<dbReference type="WBParaSite" id="PgR041_g063_t02">
    <property type="protein sequence ID" value="PgR041_g063_t02"/>
    <property type="gene ID" value="PgR041_g063"/>
</dbReference>
<dbReference type="PANTHER" id="PTHR13454:SF11">
    <property type="entry name" value="PROTEIN MCM10 HOMOLOG"/>
    <property type="match status" value="1"/>
</dbReference>
<dbReference type="InterPro" id="IPR040184">
    <property type="entry name" value="Mcm10"/>
</dbReference>
<dbReference type="InterPro" id="IPR015408">
    <property type="entry name" value="Znf_Mcm10/DnaG"/>
</dbReference>
<feature type="region of interest" description="Disordered" evidence="9">
    <location>
        <begin position="90"/>
        <end position="115"/>
    </location>
</feature>
<dbReference type="Pfam" id="PF22379">
    <property type="entry name" value="OB_MCM10"/>
    <property type="match status" value="1"/>
</dbReference>
<dbReference type="InterPro" id="IPR012340">
    <property type="entry name" value="NA-bd_OB-fold"/>
</dbReference>
<feature type="compositionally biased region" description="Polar residues" evidence="9">
    <location>
        <begin position="521"/>
        <end position="536"/>
    </location>
</feature>
<evidence type="ECO:0000256" key="3">
    <source>
        <dbReference type="ARBA" id="ARBA00017770"/>
    </source>
</evidence>
<keyword evidence="5" id="KW-0479">Metal-binding</keyword>
<protein>
    <recommendedName>
        <fullName evidence="3">Protein MCM10 homolog</fullName>
    </recommendedName>
</protein>
<sequence>MQSMSCSVPVNMGIAFEHMAIPVPLDFNDTITSTGSPASSEQCVKKPQKRCITHSGDTSSSEDEYQRNHDVGPRLSENGRAIKKRLLNAASRRSPLKERNKFEAKSSMESTSQRYDLQKKAQKAGAALEESPGSVAVYDSHFGIRIINPKVSSAVFNTFCSDAEKIRPSRLKAGMPPSGQWVTMGVVVDKSEYRKSASNHDYMIWRVGDLTDCQQQAVKLLLFGECLKEHWKVQVGTAIALTSPTFMDDDGRNKGGITLKVTKSIHLIEIGFCPDFGYCKASKKDGSTCRNVVNKSQSERCIFHVEKMARKLAASRGSFGTTTSNPPRSWEANKIGDFSKVFYAGAMVAPQRAAKPPTKLSNSGANQTSRKAAANSQSLLLASKKEIAMRESVELKGILKNRAHMFGVKNLLKYYSARADSSSNDNAITETKSHRAHSFKEFINDQTKRDAIGNRRPVLGRGQKDGIISLCSPRKNTAQASAADSALKKAINVIRRKGGIEKLDPNGSSASVRNRARGTVGNDQGKGSSTGDSTVVDSAEGCTPSRNAVQVNGAEGSLMKKRKFSDDELRAMISKKSTHENELNQDDLARVSSYFTTMEAKEKVETYMTETLEVKNCDVITCKRCQYTWHRQSDYCLANGHAVVRHKADRRFFRCRTCTKRTICYELMPIKACTQCGENNFERVGMRDERKVKQPNGELIIRGEERKFINS</sequence>
<evidence type="ECO:0000256" key="5">
    <source>
        <dbReference type="ARBA" id="ARBA00022723"/>
    </source>
</evidence>
<reference evidence="12" key="1">
    <citation type="submission" date="2022-11" db="UniProtKB">
        <authorList>
            <consortium name="WormBaseParasite"/>
        </authorList>
    </citation>
    <scope>IDENTIFICATION</scope>
</reference>
<feature type="compositionally biased region" description="Polar residues" evidence="9">
    <location>
        <begin position="359"/>
        <end position="370"/>
    </location>
</feature>
<feature type="compositionally biased region" description="Basic and acidic residues" evidence="9">
    <location>
        <begin position="95"/>
        <end position="106"/>
    </location>
</feature>
<dbReference type="SMART" id="SM01280">
    <property type="entry name" value="Mcm10"/>
    <property type="match status" value="1"/>
</dbReference>
<dbReference type="PANTHER" id="PTHR13454">
    <property type="entry name" value="PROTEIN MCM10 HOMOLOG"/>
    <property type="match status" value="1"/>
</dbReference>
<dbReference type="InterPro" id="IPR015411">
    <property type="entry name" value="Rep_factor_Mcm10_C"/>
</dbReference>
<organism evidence="11 12">
    <name type="scientific">Parascaris univalens</name>
    <name type="common">Nematode worm</name>
    <dbReference type="NCBI Taxonomy" id="6257"/>
    <lineage>
        <taxon>Eukaryota</taxon>
        <taxon>Metazoa</taxon>
        <taxon>Ecdysozoa</taxon>
        <taxon>Nematoda</taxon>
        <taxon>Chromadorea</taxon>
        <taxon>Rhabditida</taxon>
        <taxon>Spirurina</taxon>
        <taxon>Ascaridomorpha</taxon>
        <taxon>Ascaridoidea</taxon>
        <taxon>Ascarididae</taxon>
        <taxon>Parascaris</taxon>
    </lineage>
</organism>
<dbReference type="Pfam" id="PF09332">
    <property type="entry name" value="Mcm10"/>
    <property type="match status" value="1"/>
</dbReference>
<keyword evidence="7" id="KW-0862">Zinc</keyword>
<dbReference type="InterPro" id="IPR056791">
    <property type="entry name" value="Znf_Mcm10_C"/>
</dbReference>
<name>A0A915BI00_PARUN</name>
<proteinExistence type="inferred from homology"/>
<comment type="similarity">
    <text evidence="2">Belongs to the MCM10 family.</text>
</comment>
<dbReference type="Proteomes" id="UP000887569">
    <property type="component" value="Unplaced"/>
</dbReference>
<evidence type="ECO:0000256" key="2">
    <source>
        <dbReference type="ARBA" id="ARBA00009679"/>
    </source>
</evidence>
<evidence type="ECO:0000256" key="7">
    <source>
        <dbReference type="ARBA" id="ARBA00022833"/>
    </source>
</evidence>
<evidence type="ECO:0000313" key="11">
    <source>
        <dbReference type="Proteomes" id="UP000887569"/>
    </source>
</evidence>
<dbReference type="Pfam" id="PF24863">
    <property type="entry name" value="zf-CCCH_Mcm10"/>
    <property type="match status" value="1"/>
</dbReference>
<dbReference type="AlphaFoldDB" id="A0A915BI00"/>
<dbReference type="GO" id="GO:0003688">
    <property type="term" value="F:DNA replication origin binding"/>
    <property type="evidence" value="ECO:0007669"/>
    <property type="project" value="TreeGrafter"/>
</dbReference>
<evidence type="ECO:0000256" key="4">
    <source>
        <dbReference type="ARBA" id="ARBA00022705"/>
    </source>
</evidence>
<dbReference type="InterPro" id="IPR055065">
    <property type="entry name" value="OB_MCM10"/>
</dbReference>
<dbReference type="Gene3D" id="2.40.50.140">
    <property type="entry name" value="Nucleic acid-binding proteins"/>
    <property type="match status" value="1"/>
</dbReference>
<evidence type="ECO:0000313" key="12">
    <source>
        <dbReference type="WBParaSite" id="PgR041_g063_t02"/>
    </source>
</evidence>
<evidence type="ECO:0000256" key="1">
    <source>
        <dbReference type="ARBA" id="ARBA00004123"/>
    </source>
</evidence>
<feature type="region of interest" description="Disordered" evidence="9">
    <location>
        <begin position="32"/>
        <end position="75"/>
    </location>
</feature>
<evidence type="ECO:0000256" key="8">
    <source>
        <dbReference type="ARBA" id="ARBA00023242"/>
    </source>
</evidence>
<keyword evidence="8" id="KW-0539">Nucleus</keyword>
<keyword evidence="4" id="KW-0235">DNA replication</keyword>
<dbReference type="GO" id="GO:0008270">
    <property type="term" value="F:zinc ion binding"/>
    <property type="evidence" value="ECO:0007669"/>
    <property type="project" value="UniProtKB-KW"/>
</dbReference>
<evidence type="ECO:0000256" key="6">
    <source>
        <dbReference type="ARBA" id="ARBA00022771"/>
    </source>
</evidence>
<dbReference type="GO" id="GO:0043596">
    <property type="term" value="C:nuclear replication fork"/>
    <property type="evidence" value="ECO:0007669"/>
    <property type="project" value="TreeGrafter"/>
</dbReference>
<feature type="region of interest" description="Disordered" evidence="9">
    <location>
        <begin position="353"/>
        <end position="373"/>
    </location>
</feature>
<keyword evidence="11" id="KW-1185">Reference proteome</keyword>
<evidence type="ECO:0000259" key="10">
    <source>
        <dbReference type="SMART" id="SM01280"/>
    </source>
</evidence>